<dbReference type="InterPro" id="IPR011701">
    <property type="entry name" value="MFS"/>
</dbReference>
<evidence type="ECO:0000313" key="6">
    <source>
        <dbReference type="EMBL" id="BAN54786.1"/>
    </source>
</evidence>
<evidence type="ECO:0000256" key="2">
    <source>
        <dbReference type="ARBA" id="ARBA00022989"/>
    </source>
</evidence>
<name>A0ABM7EGC6_PSEPU</name>
<accession>A0ABM7EGC6</accession>
<feature type="transmembrane region" description="Helical" evidence="4">
    <location>
        <begin position="182"/>
        <end position="202"/>
    </location>
</feature>
<organism evidence="6 7">
    <name type="scientific">Pseudomonas putida NBRC 14164</name>
    <dbReference type="NCBI Taxonomy" id="1211579"/>
    <lineage>
        <taxon>Bacteria</taxon>
        <taxon>Pseudomonadati</taxon>
        <taxon>Pseudomonadota</taxon>
        <taxon>Gammaproteobacteria</taxon>
        <taxon>Pseudomonadales</taxon>
        <taxon>Pseudomonadaceae</taxon>
        <taxon>Pseudomonas</taxon>
    </lineage>
</organism>
<keyword evidence="1 4" id="KW-0812">Transmembrane</keyword>
<feature type="domain" description="Major facilitator superfamily (MFS) profile" evidence="5">
    <location>
        <begin position="1"/>
        <end position="206"/>
    </location>
</feature>
<reference evidence="6 7" key="1">
    <citation type="journal article" date="2014" name="Genome Announc.">
        <title>The Complete Genome Sequence of Pseudomonas putida NBRC 14164T Confirms High Intraspecies Variation.</title>
        <authorList>
            <person name="Ohji S."/>
            <person name="Yamazoe A."/>
            <person name="Hosoyama A."/>
            <person name="Tsuchikane K."/>
            <person name="Ezaki T."/>
            <person name="Fujita N."/>
        </authorList>
    </citation>
    <scope>NUCLEOTIDE SEQUENCE [LARGE SCALE GENOMIC DNA]</scope>
    <source>
        <strain evidence="6 7">NBRC 14164</strain>
    </source>
</reference>
<keyword evidence="7" id="KW-1185">Reference proteome</keyword>
<dbReference type="InterPro" id="IPR036259">
    <property type="entry name" value="MFS_trans_sf"/>
</dbReference>
<sequence length="423" mass="44879">MNVAKDPATLKPASTLDLRPLLLANMACTMSMMAFVALIGPIARQLGMATWQAGAAVTVAGVVWVLLARPWGRAADRLGRRRILLLGTAGFTLAYWLLCLFVEGALRWLPGATAAFIGLMVARGCIGAFYAAIPVGCNALIADHVEPQRRARAMASLGAANAVGLVVGPALAALLARHSLSLPFHIMSLLPASAFLVLLFTLKPQALPHNHAPSPVRLNDPRLRRPLLVAFSAMLSVTVSQIIVGFFALDRLHLGPTEAAQAAGIALTTVGVALMLSQVLLRKLEWPPLKMIRVGATVSALGFACGALATTAPWLWGCYFVAAAGMGFVFPSFSALAANAMHARARCHSRFHWCGPRHGRGDRSNGRHPGLCPRSAPAISGRGRAVAAGRAMADAARPACLRSTARKRAECVLMRIAHYFLHL</sequence>
<feature type="transmembrane region" description="Helical" evidence="4">
    <location>
        <begin position="227"/>
        <end position="249"/>
    </location>
</feature>
<proteinExistence type="predicted"/>
<dbReference type="PANTHER" id="PTHR23546:SF1">
    <property type="entry name" value="MEMBRANE PROTEIN"/>
    <property type="match status" value="1"/>
</dbReference>
<feature type="transmembrane region" description="Helical" evidence="4">
    <location>
        <begin position="293"/>
        <end position="314"/>
    </location>
</feature>
<keyword evidence="3 4" id="KW-0472">Membrane</keyword>
<dbReference type="InterPro" id="IPR020846">
    <property type="entry name" value="MFS_dom"/>
</dbReference>
<feature type="transmembrane region" description="Helical" evidence="4">
    <location>
        <begin position="320"/>
        <end position="341"/>
    </location>
</feature>
<evidence type="ECO:0000256" key="4">
    <source>
        <dbReference type="SAM" id="Phobius"/>
    </source>
</evidence>
<feature type="transmembrane region" description="Helical" evidence="4">
    <location>
        <begin position="49"/>
        <end position="71"/>
    </location>
</feature>
<evidence type="ECO:0000256" key="3">
    <source>
        <dbReference type="ARBA" id="ARBA00023136"/>
    </source>
</evidence>
<dbReference type="Pfam" id="PF07690">
    <property type="entry name" value="MFS_1"/>
    <property type="match status" value="1"/>
</dbReference>
<feature type="transmembrane region" description="Helical" evidence="4">
    <location>
        <begin position="21"/>
        <end position="43"/>
    </location>
</feature>
<dbReference type="Proteomes" id="UP000016702">
    <property type="component" value="Chromosome"/>
</dbReference>
<feature type="transmembrane region" description="Helical" evidence="4">
    <location>
        <begin position="115"/>
        <end position="141"/>
    </location>
</feature>
<dbReference type="PROSITE" id="PS50850">
    <property type="entry name" value="MFS"/>
    <property type="match status" value="1"/>
</dbReference>
<feature type="transmembrane region" description="Helical" evidence="4">
    <location>
        <begin position="261"/>
        <end position="281"/>
    </location>
</feature>
<dbReference type="SUPFAM" id="SSF103473">
    <property type="entry name" value="MFS general substrate transporter"/>
    <property type="match status" value="1"/>
</dbReference>
<dbReference type="Gene3D" id="1.20.1250.20">
    <property type="entry name" value="MFS general substrate transporter like domains"/>
    <property type="match status" value="1"/>
</dbReference>
<evidence type="ECO:0000313" key="7">
    <source>
        <dbReference type="Proteomes" id="UP000016702"/>
    </source>
</evidence>
<feature type="transmembrane region" description="Helical" evidence="4">
    <location>
        <begin position="153"/>
        <end position="176"/>
    </location>
</feature>
<dbReference type="PANTHER" id="PTHR23546">
    <property type="entry name" value="TRANSPORT PROTEIN"/>
    <property type="match status" value="1"/>
</dbReference>
<evidence type="ECO:0000259" key="5">
    <source>
        <dbReference type="PROSITE" id="PS50850"/>
    </source>
</evidence>
<dbReference type="EMBL" id="AP013070">
    <property type="protein sequence ID" value="BAN54786.1"/>
    <property type="molecule type" value="Genomic_DNA"/>
</dbReference>
<protein>
    <submittedName>
        <fullName evidence="6">Drug resistance transporter</fullName>
    </submittedName>
</protein>
<feature type="transmembrane region" description="Helical" evidence="4">
    <location>
        <begin position="83"/>
        <end position="109"/>
    </location>
</feature>
<keyword evidence="2 4" id="KW-1133">Transmembrane helix</keyword>
<gene>
    <name evidence="6" type="ORF">PP4_29330</name>
</gene>
<evidence type="ECO:0000256" key="1">
    <source>
        <dbReference type="ARBA" id="ARBA00022692"/>
    </source>
</evidence>